<sequence length="162" mass="17316">MSRGTLRRGHTRERGAVGGGEGVIFGMLILVAGTLVILNLWSILDTRMALESAAGEYLRTYTEQQNFFQARVVGEAAAKDSLAQRGITPARVEILPSEPQGFGPCAVAVVQLRTQLPWVRVPFIGGAGSTSVSVTQTELIDAHREVTASANFQQFATPCASN</sequence>
<organism evidence="2">
    <name type="scientific">freshwater metagenome</name>
    <dbReference type="NCBI Taxonomy" id="449393"/>
    <lineage>
        <taxon>unclassified sequences</taxon>
        <taxon>metagenomes</taxon>
        <taxon>ecological metagenomes</taxon>
    </lineage>
</organism>
<dbReference type="EMBL" id="CAEZYU010000081">
    <property type="protein sequence ID" value="CAB4750313.1"/>
    <property type="molecule type" value="Genomic_DNA"/>
</dbReference>
<evidence type="ECO:0000313" key="2">
    <source>
        <dbReference type="EMBL" id="CAB4750313.1"/>
    </source>
</evidence>
<feature type="transmembrane region" description="Helical" evidence="1">
    <location>
        <begin position="21"/>
        <end position="44"/>
    </location>
</feature>
<dbReference type="AlphaFoldDB" id="A0A6J6TV48"/>
<evidence type="ECO:0000256" key="1">
    <source>
        <dbReference type="SAM" id="Phobius"/>
    </source>
</evidence>
<accession>A0A6J6TV48</accession>
<name>A0A6J6TV48_9ZZZZ</name>
<reference evidence="2" key="1">
    <citation type="submission" date="2020-05" db="EMBL/GenBank/DDBJ databases">
        <authorList>
            <person name="Chiriac C."/>
            <person name="Salcher M."/>
            <person name="Ghai R."/>
            <person name="Kavagutti S V."/>
        </authorList>
    </citation>
    <scope>NUCLEOTIDE SEQUENCE</scope>
</reference>
<proteinExistence type="predicted"/>
<keyword evidence="1" id="KW-0812">Transmembrane</keyword>
<protein>
    <submittedName>
        <fullName evidence="2">Unannotated protein</fullName>
    </submittedName>
</protein>
<gene>
    <name evidence="2" type="ORF">UFOPK2766_01617</name>
</gene>
<keyword evidence="1" id="KW-0472">Membrane</keyword>
<keyword evidence="1" id="KW-1133">Transmembrane helix</keyword>